<dbReference type="Pfam" id="PF13493">
    <property type="entry name" value="DUF4118"/>
    <property type="match status" value="1"/>
</dbReference>
<evidence type="ECO:0000256" key="13">
    <source>
        <dbReference type="SAM" id="Phobius"/>
    </source>
</evidence>
<dbReference type="Gene3D" id="3.30.565.10">
    <property type="entry name" value="Histidine kinase-like ATPase, C-terminal domain"/>
    <property type="match status" value="1"/>
</dbReference>
<keyword evidence="4" id="KW-0597">Phosphoprotein</keyword>
<feature type="domain" description="Histidine kinase" evidence="14">
    <location>
        <begin position="125"/>
        <end position="317"/>
    </location>
</feature>
<dbReference type="EMBL" id="MKIO01000020">
    <property type="protein sequence ID" value="OLP57102.1"/>
    <property type="molecule type" value="Genomic_DNA"/>
</dbReference>
<evidence type="ECO:0000256" key="4">
    <source>
        <dbReference type="ARBA" id="ARBA00022553"/>
    </source>
</evidence>
<dbReference type="InterPro" id="IPR036890">
    <property type="entry name" value="HATPase_C_sf"/>
</dbReference>
<organism evidence="15 16">
    <name type="scientific">Xaviernesmea rhizosphaerae</name>
    <dbReference type="NCBI Taxonomy" id="1672749"/>
    <lineage>
        <taxon>Bacteria</taxon>
        <taxon>Pseudomonadati</taxon>
        <taxon>Pseudomonadota</taxon>
        <taxon>Alphaproteobacteria</taxon>
        <taxon>Hyphomicrobiales</taxon>
        <taxon>Rhizobiaceae</taxon>
        <taxon>Rhizobium/Agrobacterium group</taxon>
        <taxon>Xaviernesmea</taxon>
    </lineage>
</organism>
<dbReference type="PROSITE" id="PS50109">
    <property type="entry name" value="HIS_KIN"/>
    <property type="match status" value="1"/>
</dbReference>
<evidence type="ECO:0000256" key="12">
    <source>
        <dbReference type="ARBA" id="ARBA00023136"/>
    </source>
</evidence>
<evidence type="ECO:0000256" key="1">
    <source>
        <dbReference type="ARBA" id="ARBA00000085"/>
    </source>
</evidence>
<evidence type="ECO:0000256" key="10">
    <source>
        <dbReference type="ARBA" id="ARBA00022989"/>
    </source>
</evidence>
<evidence type="ECO:0000313" key="15">
    <source>
        <dbReference type="EMBL" id="OLP57102.1"/>
    </source>
</evidence>
<dbReference type="PANTHER" id="PTHR41523:SF8">
    <property type="entry name" value="ETHYLENE RESPONSE SENSOR PROTEIN"/>
    <property type="match status" value="1"/>
</dbReference>
<dbReference type="InterPro" id="IPR004358">
    <property type="entry name" value="Sig_transdc_His_kin-like_C"/>
</dbReference>
<keyword evidence="9" id="KW-0067">ATP-binding</keyword>
<dbReference type="GO" id="GO:0000160">
    <property type="term" value="P:phosphorelay signal transduction system"/>
    <property type="evidence" value="ECO:0007669"/>
    <property type="project" value="UniProtKB-KW"/>
</dbReference>
<dbReference type="GO" id="GO:0004673">
    <property type="term" value="F:protein histidine kinase activity"/>
    <property type="evidence" value="ECO:0007669"/>
    <property type="project" value="UniProtKB-EC"/>
</dbReference>
<comment type="catalytic activity">
    <reaction evidence="1">
        <text>ATP + protein L-histidine = ADP + protein N-phospho-L-histidine.</text>
        <dbReference type="EC" id="2.7.13.3"/>
    </reaction>
</comment>
<dbReference type="PRINTS" id="PR00344">
    <property type="entry name" value="BCTRLSENSOR"/>
</dbReference>
<dbReference type="InterPro" id="IPR011495">
    <property type="entry name" value="Sig_transdc_His_kin_sub2_dim/P"/>
</dbReference>
<evidence type="ECO:0000256" key="2">
    <source>
        <dbReference type="ARBA" id="ARBA00004141"/>
    </source>
</evidence>
<proteinExistence type="predicted"/>
<keyword evidence="11" id="KW-0902">Two-component regulatory system</keyword>
<name>A0A1Q9ANV0_9HYPH</name>
<dbReference type="GO" id="GO:0016020">
    <property type="term" value="C:membrane"/>
    <property type="evidence" value="ECO:0007669"/>
    <property type="project" value="UniProtKB-SubCell"/>
</dbReference>
<feature type="transmembrane region" description="Helical" evidence="13">
    <location>
        <begin position="37"/>
        <end position="64"/>
    </location>
</feature>
<reference evidence="15 16" key="1">
    <citation type="submission" date="2016-09" db="EMBL/GenBank/DDBJ databases">
        <title>Rhizobium sp. nov., a novel species isolated from the rice rhizosphere.</title>
        <authorList>
            <person name="Zhao J."/>
            <person name="Zhang X."/>
        </authorList>
    </citation>
    <scope>NUCLEOTIDE SEQUENCE [LARGE SCALE GENOMIC DNA]</scope>
    <source>
        <strain evidence="15 16">MH17</strain>
    </source>
</reference>
<dbReference type="Gene3D" id="1.20.120.620">
    <property type="entry name" value="Backbone structure of the membrane domain of e. Coli histidine kinase receptor kdpd"/>
    <property type="match status" value="1"/>
</dbReference>
<evidence type="ECO:0000256" key="5">
    <source>
        <dbReference type="ARBA" id="ARBA00022679"/>
    </source>
</evidence>
<dbReference type="InterPro" id="IPR025201">
    <property type="entry name" value="KdpD_TM"/>
</dbReference>
<keyword evidence="8" id="KW-0418">Kinase</keyword>
<keyword evidence="5" id="KW-0808">Transferase</keyword>
<accession>A0A1Q9ANV0</accession>
<dbReference type="SMART" id="SM00387">
    <property type="entry name" value="HATPase_c"/>
    <property type="match status" value="1"/>
</dbReference>
<dbReference type="STRING" id="1672749.BJF92_20900"/>
<dbReference type="Pfam" id="PF02518">
    <property type="entry name" value="HATPase_c"/>
    <property type="match status" value="1"/>
</dbReference>
<feature type="transmembrane region" description="Helical" evidence="13">
    <location>
        <begin position="76"/>
        <end position="99"/>
    </location>
</feature>
<protein>
    <recommendedName>
        <fullName evidence="3">histidine kinase</fullName>
        <ecNumber evidence="3">2.7.13.3</ecNumber>
    </recommendedName>
</protein>
<comment type="subcellular location">
    <subcellularLocation>
        <location evidence="2">Membrane</location>
        <topology evidence="2">Multi-pass membrane protein</topology>
    </subcellularLocation>
</comment>
<dbReference type="EC" id="2.7.13.3" evidence="3"/>
<gene>
    <name evidence="15" type="ORF">BJF92_20900</name>
</gene>
<evidence type="ECO:0000256" key="9">
    <source>
        <dbReference type="ARBA" id="ARBA00022840"/>
    </source>
</evidence>
<dbReference type="GO" id="GO:0005524">
    <property type="term" value="F:ATP binding"/>
    <property type="evidence" value="ECO:0007669"/>
    <property type="project" value="UniProtKB-KW"/>
</dbReference>
<dbReference type="InterPro" id="IPR038318">
    <property type="entry name" value="KdpD_sf"/>
</dbReference>
<evidence type="ECO:0000256" key="3">
    <source>
        <dbReference type="ARBA" id="ARBA00012438"/>
    </source>
</evidence>
<keyword evidence="10 13" id="KW-1133">Transmembrane helix</keyword>
<sequence>MRWPVAVLAFVMAFAVRYVLQHQLPPGFPFLTFFPAVILSAFLCGTLPGIFVATASTLASWYFFISPLNSFGLNGAVALALGFFIAVASIDIAIIHYLIKWMEHLDRERQRSRELATARDLLFREMQHRISNNLSVISALLRLQQRALKDEAAKRALSDAAMRLSLISKIQRQLHDPEGQELAFGTSLQELCQDIVEASGTRQRISVRVEAPPLFLGAERAVPLGLIIAELVANALEHAFEGREEGRITITLTETPEGLAIRVADDGHGVPEGFDLTQAKSLGLTVARQLAQQLGGELLLASGAGEGARFELVLAEG</sequence>
<dbReference type="InterPro" id="IPR005467">
    <property type="entry name" value="His_kinase_dom"/>
</dbReference>
<dbReference type="Pfam" id="PF07568">
    <property type="entry name" value="HisKA_2"/>
    <property type="match status" value="1"/>
</dbReference>
<evidence type="ECO:0000256" key="6">
    <source>
        <dbReference type="ARBA" id="ARBA00022692"/>
    </source>
</evidence>
<dbReference type="Proteomes" id="UP000186143">
    <property type="component" value="Unassembled WGS sequence"/>
</dbReference>
<dbReference type="PANTHER" id="PTHR41523">
    <property type="entry name" value="TWO-COMPONENT SYSTEM SENSOR PROTEIN"/>
    <property type="match status" value="1"/>
</dbReference>
<evidence type="ECO:0000256" key="11">
    <source>
        <dbReference type="ARBA" id="ARBA00023012"/>
    </source>
</evidence>
<evidence type="ECO:0000259" key="14">
    <source>
        <dbReference type="PROSITE" id="PS50109"/>
    </source>
</evidence>
<keyword evidence="7" id="KW-0547">Nucleotide-binding</keyword>
<evidence type="ECO:0000256" key="7">
    <source>
        <dbReference type="ARBA" id="ARBA00022741"/>
    </source>
</evidence>
<evidence type="ECO:0000256" key="8">
    <source>
        <dbReference type="ARBA" id="ARBA00022777"/>
    </source>
</evidence>
<keyword evidence="6 13" id="KW-0812">Transmembrane</keyword>
<dbReference type="AlphaFoldDB" id="A0A1Q9ANV0"/>
<dbReference type="InterPro" id="IPR003594">
    <property type="entry name" value="HATPase_dom"/>
</dbReference>
<evidence type="ECO:0000313" key="16">
    <source>
        <dbReference type="Proteomes" id="UP000186143"/>
    </source>
</evidence>
<comment type="caution">
    <text evidence="15">The sequence shown here is derived from an EMBL/GenBank/DDBJ whole genome shotgun (WGS) entry which is preliminary data.</text>
</comment>
<keyword evidence="12 13" id="KW-0472">Membrane</keyword>
<dbReference type="SUPFAM" id="SSF55874">
    <property type="entry name" value="ATPase domain of HSP90 chaperone/DNA topoisomerase II/histidine kinase"/>
    <property type="match status" value="1"/>
</dbReference>